<dbReference type="SMART" id="SM00320">
    <property type="entry name" value="WD40"/>
    <property type="match status" value="2"/>
</dbReference>
<keyword evidence="4" id="KW-1185">Reference proteome</keyword>
<evidence type="ECO:0000313" key="4">
    <source>
        <dbReference type="Proteomes" id="UP001501565"/>
    </source>
</evidence>
<name>A0ABP7NE70_9GAMM</name>
<dbReference type="RefSeq" id="WP_344800930.1">
    <property type="nucleotide sequence ID" value="NZ_BAABBN010000017.1"/>
</dbReference>
<evidence type="ECO:0000256" key="1">
    <source>
        <dbReference type="PROSITE-ProRule" id="PRU00221"/>
    </source>
</evidence>
<dbReference type="InterPro" id="IPR001680">
    <property type="entry name" value="WD40_rpt"/>
</dbReference>
<dbReference type="Proteomes" id="UP001501565">
    <property type="component" value="Unassembled WGS sequence"/>
</dbReference>
<dbReference type="PROSITE" id="PS51257">
    <property type="entry name" value="PROKAR_LIPOPROTEIN"/>
    <property type="match status" value="1"/>
</dbReference>
<dbReference type="Gene3D" id="2.130.10.10">
    <property type="entry name" value="YVTN repeat-like/Quinoprotein amine dehydrogenase"/>
    <property type="match status" value="2"/>
</dbReference>
<dbReference type="PROSITE" id="PS50082">
    <property type="entry name" value="WD_REPEATS_2"/>
    <property type="match status" value="1"/>
</dbReference>
<dbReference type="InterPro" id="IPR015943">
    <property type="entry name" value="WD40/YVTN_repeat-like_dom_sf"/>
</dbReference>
<proteinExistence type="predicted"/>
<keyword evidence="1" id="KW-0853">WD repeat</keyword>
<feature type="chain" id="PRO_5046965416" description="WD40 repeat domain-containing protein" evidence="2">
    <location>
        <begin position="27"/>
        <end position="325"/>
    </location>
</feature>
<evidence type="ECO:0008006" key="5">
    <source>
        <dbReference type="Google" id="ProtNLM"/>
    </source>
</evidence>
<dbReference type="PROSITE" id="PS50294">
    <property type="entry name" value="WD_REPEATS_REGION"/>
    <property type="match status" value="1"/>
</dbReference>
<accession>A0ABP7NE70</accession>
<dbReference type="SUPFAM" id="SSF50978">
    <property type="entry name" value="WD40 repeat-like"/>
    <property type="match status" value="1"/>
</dbReference>
<keyword evidence="2" id="KW-0732">Signal</keyword>
<dbReference type="Pfam" id="PF00400">
    <property type="entry name" value="WD40"/>
    <property type="match status" value="1"/>
</dbReference>
<feature type="repeat" description="WD" evidence="1">
    <location>
        <begin position="160"/>
        <end position="201"/>
    </location>
</feature>
<comment type="caution">
    <text evidence="3">The sequence shown here is derived from an EMBL/GenBank/DDBJ whole genome shotgun (WGS) entry which is preliminary data.</text>
</comment>
<organism evidence="3 4">
    <name type="scientific">Litoribacillus peritrichatus</name>
    <dbReference type="NCBI Taxonomy" id="718191"/>
    <lineage>
        <taxon>Bacteria</taxon>
        <taxon>Pseudomonadati</taxon>
        <taxon>Pseudomonadota</taxon>
        <taxon>Gammaproteobacteria</taxon>
        <taxon>Oceanospirillales</taxon>
        <taxon>Oceanospirillaceae</taxon>
        <taxon>Litoribacillus</taxon>
    </lineage>
</organism>
<dbReference type="EMBL" id="BAABBN010000017">
    <property type="protein sequence ID" value="GAA3944318.1"/>
    <property type="molecule type" value="Genomic_DNA"/>
</dbReference>
<evidence type="ECO:0000313" key="3">
    <source>
        <dbReference type="EMBL" id="GAA3944318.1"/>
    </source>
</evidence>
<feature type="signal peptide" evidence="2">
    <location>
        <begin position="1"/>
        <end position="26"/>
    </location>
</feature>
<gene>
    <name evidence="3" type="ORF">GCM10022277_45050</name>
</gene>
<evidence type="ECO:0000256" key="2">
    <source>
        <dbReference type="SAM" id="SignalP"/>
    </source>
</evidence>
<dbReference type="PANTHER" id="PTHR19879">
    <property type="entry name" value="TRANSCRIPTION INITIATION FACTOR TFIID"/>
    <property type="match status" value="1"/>
</dbReference>
<reference evidence="4" key="1">
    <citation type="journal article" date="2019" name="Int. J. Syst. Evol. Microbiol.">
        <title>The Global Catalogue of Microorganisms (GCM) 10K type strain sequencing project: providing services to taxonomists for standard genome sequencing and annotation.</title>
        <authorList>
            <consortium name="The Broad Institute Genomics Platform"/>
            <consortium name="The Broad Institute Genome Sequencing Center for Infectious Disease"/>
            <person name="Wu L."/>
            <person name="Ma J."/>
        </authorList>
    </citation>
    <scope>NUCLEOTIDE SEQUENCE [LARGE SCALE GENOMIC DNA]</scope>
    <source>
        <strain evidence="4">JCM 17551</strain>
    </source>
</reference>
<dbReference type="PANTHER" id="PTHR19879:SF9">
    <property type="entry name" value="TRANSCRIPTION INITIATION FACTOR TFIID SUBUNIT 5"/>
    <property type="match status" value="1"/>
</dbReference>
<sequence>MKTKLPVTAQLILLLLFTTLFLSGCAEEPPAETNEYAIQGVRDGKMDATGSKVVISSINHGGSLWTISDNQRLYNWNHQSGAFSDLTLTAMSSNGQTAMTSDQKNMVAWNAETGKSLGFWTAPAILHSLSLNPSGSIAVLGRRDNLASILDINTGQILRSFPHQDTVRSASFVANSNFLLTGSEDLNAHLWNWRTGEKVLSWTHKYPVDLVVSNNQGTTAFVSSYLDEGYLYDLENGNQIATTGTERNRISAARFSKDDSKLLLGLFDGHVQLHDANTGALIKRWKAHIRPQVYREASHITDLTFGNGNVILAMGSNGLLNRFKQ</sequence>
<protein>
    <recommendedName>
        <fullName evidence="5">WD40 repeat domain-containing protein</fullName>
    </recommendedName>
</protein>
<dbReference type="InterPro" id="IPR036322">
    <property type="entry name" value="WD40_repeat_dom_sf"/>
</dbReference>